<feature type="signal peptide" evidence="6">
    <location>
        <begin position="1"/>
        <end position="17"/>
    </location>
</feature>
<reference evidence="8" key="1">
    <citation type="submission" date="2022-11" db="EMBL/GenBank/DDBJ databases">
        <title>Centuries of genome instability and evolution in soft-shell clam transmissible cancer (bioRxiv).</title>
        <authorList>
            <person name="Hart S.F.M."/>
            <person name="Yonemitsu M.A."/>
            <person name="Giersch R.M."/>
            <person name="Beal B.F."/>
            <person name="Arriagada G."/>
            <person name="Davis B.W."/>
            <person name="Ostrander E.A."/>
            <person name="Goff S.P."/>
            <person name="Metzger M.J."/>
        </authorList>
    </citation>
    <scope>NUCLEOTIDE SEQUENCE</scope>
    <source>
        <strain evidence="8">MELC-2E11</strain>
        <tissue evidence="8">Siphon/mantle</tissue>
    </source>
</reference>
<keyword evidence="5" id="KW-0812">Transmembrane</keyword>
<feature type="domain" description="Tyrosine-protein phosphatase" evidence="7">
    <location>
        <begin position="688"/>
        <end position="845"/>
    </location>
</feature>
<protein>
    <recommendedName>
        <fullName evidence="2">protein-tyrosine-phosphatase</fullName>
        <ecNumber evidence="2">3.1.3.48</ecNumber>
    </recommendedName>
</protein>
<feature type="transmembrane region" description="Helical" evidence="5">
    <location>
        <begin position="532"/>
        <end position="554"/>
    </location>
</feature>
<dbReference type="InterPro" id="IPR006212">
    <property type="entry name" value="Furin_repeat"/>
</dbReference>
<dbReference type="Proteomes" id="UP001164746">
    <property type="component" value="Chromosome 10"/>
</dbReference>
<feature type="chain" id="PRO_5047509414" description="protein-tyrosine-phosphatase" evidence="6">
    <location>
        <begin position="18"/>
        <end position="881"/>
    </location>
</feature>
<dbReference type="PANTHER" id="PTHR19134:SF562">
    <property type="entry name" value="PROTEIN-TYROSINE-PHOSPHATASE"/>
    <property type="match status" value="1"/>
</dbReference>
<keyword evidence="3" id="KW-0378">Hydrolase</keyword>
<dbReference type="InterPro" id="IPR000242">
    <property type="entry name" value="PTP_cat"/>
</dbReference>
<evidence type="ECO:0000313" key="8">
    <source>
        <dbReference type="EMBL" id="WAR17988.1"/>
    </source>
</evidence>
<dbReference type="Gene3D" id="3.90.190.10">
    <property type="entry name" value="Protein tyrosine phosphatase superfamily"/>
    <property type="match status" value="1"/>
</dbReference>
<dbReference type="EC" id="3.1.3.48" evidence="2"/>
<evidence type="ECO:0000313" key="9">
    <source>
        <dbReference type="Proteomes" id="UP001164746"/>
    </source>
</evidence>
<dbReference type="SMART" id="SM00181">
    <property type="entry name" value="EGF"/>
    <property type="match status" value="7"/>
</dbReference>
<comment type="similarity">
    <text evidence="1">Belongs to the protein-tyrosine phosphatase family.</text>
</comment>
<dbReference type="InterPro" id="IPR029021">
    <property type="entry name" value="Prot-tyrosine_phosphatase-like"/>
</dbReference>
<keyword evidence="5" id="KW-0472">Membrane</keyword>
<proteinExistence type="inferred from homology"/>
<keyword evidence="9" id="KW-1185">Reference proteome</keyword>
<dbReference type="SMART" id="SM00194">
    <property type="entry name" value="PTPc"/>
    <property type="match status" value="1"/>
</dbReference>
<dbReference type="InterPro" id="IPR000742">
    <property type="entry name" value="EGF"/>
</dbReference>
<dbReference type="InterPro" id="IPR009030">
    <property type="entry name" value="Growth_fac_rcpt_cys_sf"/>
</dbReference>
<organism evidence="8 9">
    <name type="scientific">Mya arenaria</name>
    <name type="common">Soft-shell clam</name>
    <dbReference type="NCBI Taxonomy" id="6604"/>
    <lineage>
        <taxon>Eukaryota</taxon>
        <taxon>Metazoa</taxon>
        <taxon>Spiralia</taxon>
        <taxon>Lophotrochozoa</taxon>
        <taxon>Mollusca</taxon>
        <taxon>Bivalvia</taxon>
        <taxon>Autobranchia</taxon>
        <taxon>Heteroconchia</taxon>
        <taxon>Euheterodonta</taxon>
        <taxon>Imparidentia</taxon>
        <taxon>Neoheterodontei</taxon>
        <taxon>Myida</taxon>
        <taxon>Myoidea</taxon>
        <taxon>Myidae</taxon>
        <taxon>Mya</taxon>
    </lineage>
</organism>
<accession>A0ABY7F716</accession>
<evidence type="ECO:0000256" key="5">
    <source>
        <dbReference type="SAM" id="Phobius"/>
    </source>
</evidence>
<name>A0ABY7F716_MYAAR</name>
<evidence type="ECO:0000256" key="6">
    <source>
        <dbReference type="SAM" id="SignalP"/>
    </source>
</evidence>
<evidence type="ECO:0000256" key="3">
    <source>
        <dbReference type="ARBA" id="ARBA00022801"/>
    </source>
</evidence>
<dbReference type="SUPFAM" id="SSF52799">
    <property type="entry name" value="(Phosphotyrosine protein) phosphatases II"/>
    <property type="match status" value="1"/>
</dbReference>
<keyword evidence="5" id="KW-1133">Transmembrane helix</keyword>
<dbReference type="SMART" id="SM00261">
    <property type="entry name" value="FU"/>
    <property type="match status" value="4"/>
</dbReference>
<evidence type="ECO:0000256" key="1">
    <source>
        <dbReference type="ARBA" id="ARBA00009580"/>
    </source>
</evidence>
<dbReference type="SUPFAM" id="SSF57184">
    <property type="entry name" value="Growth factor receptor domain"/>
    <property type="match status" value="1"/>
</dbReference>
<keyword evidence="4" id="KW-0904">Protein phosphatase</keyword>
<dbReference type="Pfam" id="PF00102">
    <property type="entry name" value="Y_phosphatase"/>
    <property type="match status" value="1"/>
</dbReference>
<evidence type="ECO:0000256" key="2">
    <source>
        <dbReference type="ARBA" id="ARBA00013064"/>
    </source>
</evidence>
<evidence type="ECO:0000259" key="7">
    <source>
        <dbReference type="PROSITE" id="PS50055"/>
    </source>
</evidence>
<dbReference type="PROSITE" id="PS50055">
    <property type="entry name" value="TYR_PHOSPHATASE_PTP"/>
    <property type="match status" value="1"/>
</dbReference>
<dbReference type="EMBL" id="CP111021">
    <property type="protein sequence ID" value="WAR17988.1"/>
    <property type="molecule type" value="Genomic_DNA"/>
</dbReference>
<dbReference type="InterPro" id="IPR050348">
    <property type="entry name" value="Protein-Tyr_Phosphatase"/>
</dbReference>
<sequence>MIGVIGFAIALCLLFSAQDDCSDCSCCNNGDCDSSRTCTSGCKNGYWHDRCDKKCTNNCARCSQYNGDYCYDCQQGYYVRYNNLCGKCRYSGCTCTYYSGCDECLEGYYDPSRRCIECPNNCNKCTSSSSCSSCNQGFYGSYCQYLCSSGCVDGICERATGTCICKTGWTDSKCNKCLPNYYGDQCSHRCRAECSECDDFNSCQSCVKGNYGSYCQNTCGKGCVNNECYKSNGQCQCQSNLFVGYQCDTCVPGKYGQNCNIECPGSCYSCTEATVCTSCKTGFFGKICEHNCSESCTSCSQLGQCVSCSTGYSHPRRQCICQDKMCSTPDNCDNCISNEYYPDNGSCCPCSLLQHCKSCNVTSNVTKCTACDEGFYPNESGECVNCSITCIDGQCDSLTGECKTGCESDNWGQFCEHKCNESCYTCNRSNGECLACASKMKYGPNCNINCSETCVDKECYISGKCINGCLKNNYGEMCENECDKNCISKGFGTRCSSESGECLHGCTPGYTAVVCHQMPQGETQTLGGSPAAAIGGGVAGGVILIIGVIAFLLLKKRRAGNSNKASTTLKTAQNDKQVDSSAVYATVNKNTAVQPDAIYANTVDDTPQIILISNPSYQTPTEKNTSSEMTCKEDNLEIDDEDAIARDIAIRFEENGGVYYNNANEVNKTKVKVEELPAYVTDKTKNSYEEEFEKFPYGLTKPFEDSQKASNMLRNRYKGIYPYDDARVKILYNGSDYINASFIDGFKRRNEYVATLGPMSKQLGDFGLFWEMVWQQKIEKVVMVTNLIEENKGKCDQYWPNVGSSARYGNVNVTCLSEDEYAEFTRRTFHISQEQYQFLHRALVHSLTLDCNPVKGESYQRFLDSLNDGDRAKLFQVLLMI</sequence>
<dbReference type="PANTHER" id="PTHR19134">
    <property type="entry name" value="RECEPTOR-TYPE TYROSINE-PROTEIN PHOSPHATASE"/>
    <property type="match status" value="1"/>
</dbReference>
<evidence type="ECO:0000256" key="4">
    <source>
        <dbReference type="ARBA" id="ARBA00022912"/>
    </source>
</evidence>
<dbReference type="Gene3D" id="2.170.300.10">
    <property type="entry name" value="Tie2 ligand-binding domain superfamily"/>
    <property type="match status" value="1"/>
</dbReference>
<gene>
    <name evidence="8" type="ORF">MAR_032582</name>
</gene>
<keyword evidence="6" id="KW-0732">Signal</keyword>